<dbReference type="PANTHER" id="PTHR12936">
    <property type="entry name" value="ANAPHASE-PROMOTING COMPLEX 10"/>
    <property type="match status" value="1"/>
</dbReference>
<dbReference type="GO" id="GO:0051301">
    <property type="term" value="P:cell division"/>
    <property type="evidence" value="ECO:0007669"/>
    <property type="project" value="UniProtKB-KW"/>
</dbReference>
<dbReference type="GO" id="GO:0031145">
    <property type="term" value="P:anaphase-promoting complex-dependent catabolic process"/>
    <property type="evidence" value="ECO:0007669"/>
    <property type="project" value="InterPro"/>
</dbReference>
<dbReference type="InterPro" id="IPR008979">
    <property type="entry name" value="Galactose-bd-like_sf"/>
</dbReference>
<evidence type="ECO:0000313" key="8">
    <source>
        <dbReference type="Proteomes" id="UP000288805"/>
    </source>
</evidence>
<keyword evidence="3" id="KW-0498">Mitosis</keyword>
<comment type="similarity">
    <text evidence="1">Belongs to the APC10 family.</text>
</comment>
<dbReference type="CDD" id="cd08366">
    <property type="entry name" value="APC10"/>
    <property type="match status" value="1"/>
</dbReference>
<evidence type="ECO:0000256" key="3">
    <source>
        <dbReference type="ARBA" id="ARBA00022776"/>
    </source>
</evidence>
<dbReference type="Pfam" id="PF03256">
    <property type="entry name" value="ANAPC10"/>
    <property type="match status" value="1"/>
</dbReference>
<evidence type="ECO:0000256" key="5">
    <source>
        <dbReference type="ARBA" id="ARBA00023306"/>
    </source>
</evidence>
<dbReference type="SMART" id="SM01337">
    <property type="entry name" value="APC10"/>
    <property type="match status" value="1"/>
</dbReference>
<dbReference type="OrthoDB" id="24948at2759"/>
<gene>
    <name evidence="7" type="primary">APC10_0</name>
    <name evidence="7" type="ORF">CK203_006260</name>
</gene>
<evidence type="ECO:0000256" key="4">
    <source>
        <dbReference type="ARBA" id="ARBA00022786"/>
    </source>
</evidence>
<dbReference type="SUPFAM" id="SSF49785">
    <property type="entry name" value="Galactose-binding domain-like"/>
    <property type="match status" value="1"/>
</dbReference>
<keyword evidence="2" id="KW-0132">Cell division</keyword>
<proteinExistence type="inferred from homology"/>
<dbReference type="Gene3D" id="2.60.120.260">
    <property type="entry name" value="Galactose-binding domain-like"/>
    <property type="match status" value="1"/>
</dbReference>
<dbReference type="Proteomes" id="UP000288805">
    <property type="component" value="Unassembled WGS sequence"/>
</dbReference>
<feature type="domain" description="DOC" evidence="6">
    <location>
        <begin position="6"/>
        <end position="192"/>
    </location>
</feature>
<evidence type="ECO:0000313" key="7">
    <source>
        <dbReference type="EMBL" id="RVX16482.1"/>
    </source>
</evidence>
<dbReference type="PROSITE" id="PS51284">
    <property type="entry name" value="DOC"/>
    <property type="match status" value="1"/>
</dbReference>
<dbReference type="AlphaFoldDB" id="A0A438K5K1"/>
<dbReference type="PANTHER" id="PTHR12936:SF0">
    <property type="entry name" value="ANAPHASE-PROMOTING COMPLEX SUBUNIT 10"/>
    <property type="match status" value="1"/>
</dbReference>
<dbReference type="FunFam" id="2.60.120.260:FF:000079">
    <property type="entry name" value="Anaphase-promoting complex subunit 10"/>
    <property type="match status" value="1"/>
</dbReference>
<keyword evidence="4" id="KW-0833">Ubl conjugation pathway</keyword>
<dbReference type="InterPro" id="IPR016901">
    <property type="entry name" value="APC10/Doc1"/>
</dbReference>
<protein>
    <submittedName>
        <fullName evidence="7">Anaphase-promoting complex subunit 10</fullName>
    </submittedName>
</protein>
<dbReference type="EMBL" id="QGNW01000015">
    <property type="protein sequence ID" value="RVX16482.1"/>
    <property type="molecule type" value="Genomic_DNA"/>
</dbReference>
<evidence type="ECO:0000259" key="6">
    <source>
        <dbReference type="PROSITE" id="PS51284"/>
    </source>
</evidence>
<dbReference type="InterPro" id="IPR004939">
    <property type="entry name" value="APC_su10/DOC_dom"/>
</dbReference>
<name>A0A438K5K1_VITVI</name>
<reference evidence="7 8" key="1">
    <citation type="journal article" date="2018" name="PLoS Genet.">
        <title>Population sequencing reveals clonal diversity and ancestral inbreeding in the grapevine cultivar Chardonnay.</title>
        <authorList>
            <person name="Roach M.J."/>
            <person name="Johnson D.L."/>
            <person name="Bohlmann J."/>
            <person name="van Vuuren H.J."/>
            <person name="Jones S.J."/>
            <person name="Pretorius I.S."/>
            <person name="Schmidt S.A."/>
            <person name="Borneman A.R."/>
        </authorList>
    </citation>
    <scope>NUCLEOTIDE SEQUENCE [LARGE SCALE GENOMIC DNA]</scope>
    <source>
        <strain evidence="8">cv. Chardonnay</strain>
        <tissue evidence="7">Leaf</tissue>
    </source>
</reference>
<comment type="caution">
    <text evidence="7">The sequence shown here is derived from an EMBL/GenBank/DDBJ whole genome shotgun (WGS) entry which is preliminary data.</text>
</comment>
<sequence>MATESSEGEEEGKMIGGNQHLVVDEDLREMAKKAAWSVSSCKAGNGVLLLRDDNLDTYWQSDGAQPHLVNIQFLKKVKLQLVVIYVDFKLDESYTPSKISIRAGDGFHNLKEIKTVELVKPTGWVYISLSGNDPRETFVNTFMLQIAILSNHLNGRDTHVRQIKVYGPPPYEPHPTPALPIHFKGVHYLLFCEMRRTGACTQKYREKEESTRIVLDSKANS</sequence>
<dbReference type="GO" id="GO:0005680">
    <property type="term" value="C:anaphase-promoting complex"/>
    <property type="evidence" value="ECO:0007669"/>
    <property type="project" value="InterPro"/>
</dbReference>
<keyword evidence="5" id="KW-0131">Cell cycle</keyword>
<organism evidence="7 8">
    <name type="scientific">Vitis vinifera</name>
    <name type="common">Grape</name>
    <dbReference type="NCBI Taxonomy" id="29760"/>
    <lineage>
        <taxon>Eukaryota</taxon>
        <taxon>Viridiplantae</taxon>
        <taxon>Streptophyta</taxon>
        <taxon>Embryophyta</taxon>
        <taxon>Tracheophyta</taxon>
        <taxon>Spermatophyta</taxon>
        <taxon>Magnoliopsida</taxon>
        <taxon>eudicotyledons</taxon>
        <taxon>Gunneridae</taxon>
        <taxon>Pentapetalae</taxon>
        <taxon>rosids</taxon>
        <taxon>Vitales</taxon>
        <taxon>Vitaceae</taxon>
        <taxon>Viteae</taxon>
        <taxon>Vitis</taxon>
    </lineage>
</organism>
<evidence type="ECO:0000256" key="2">
    <source>
        <dbReference type="ARBA" id="ARBA00022618"/>
    </source>
</evidence>
<accession>A0A438K5K1</accession>
<evidence type="ECO:0000256" key="1">
    <source>
        <dbReference type="ARBA" id="ARBA00006762"/>
    </source>
</evidence>